<dbReference type="EMBL" id="UINC01184566">
    <property type="protein sequence ID" value="SVD95838.1"/>
    <property type="molecule type" value="Genomic_DNA"/>
</dbReference>
<feature type="non-terminal residue" evidence="1">
    <location>
        <position position="78"/>
    </location>
</feature>
<dbReference type="AlphaFoldDB" id="A0A382ZMB8"/>
<proteinExistence type="predicted"/>
<evidence type="ECO:0000313" key="1">
    <source>
        <dbReference type="EMBL" id="SVD95838.1"/>
    </source>
</evidence>
<reference evidence="1" key="1">
    <citation type="submission" date="2018-05" db="EMBL/GenBank/DDBJ databases">
        <authorList>
            <person name="Lanie J.A."/>
            <person name="Ng W.-L."/>
            <person name="Kazmierczak K.M."/>
            <person name="Andrzejewski T.M."/>
            <person name="Davidsen T.M."/>
            <person name="Wayne K.J."/>
            <person name="Tettelin H."/>
            <person name="Glass J.I."/>
            <person name="Rusch D."/>
            <person name="Podicherti R."/>
            <person name="Tsui H.-C.T."/>
            <person name="Winkler M.E."/>
        </authorList>
    </citation>
    <scope>NUCLEOTIDE SEQUENCE</scope>
</reference>
<gene>
    <name evidence="1" type="ORF">METZ01_LOCUS448692</name>
</gene>
<organism evidence="1">
    <name type="scientific">marine metagenome</name>
    <dbReference type="NCBI Taxonomy" id="408172"/>
    <lineage>
        <taxon>unclassified sequences</taxon>
        <taxon>metagenomes</taxon>
        <taxon>ecological metagenomes</taxon>
    </lineage>
</organism>
<protein>
    <submittedName>
        <fullName evidence="1">Uncharacterized protein</fullName>
    </submittedName>
</protein>
<sequence>MLLLCSNLLFTETSNPNKTWYGDPDLQGIWTNATLTTLERPKHFKALEVNEEEARSAANKASADSFAYDNQYLEGESP</sequence>
<name>A0A382ZMB8_9ZZZZ</name>
<accession>A0A382ZMB8</accession>